<feature type="region of interest" description="Disordered" evidence="1">
    <location>
        <begin position="50"/>
        <end position="121"/>
    </location>
</feature>
<dbReference type="Proteomes" id="UP000003986">
    <property type="component" value="Unassembled WGS sequence"/>
</dbReference>
<sequence>MLGARWCQPLSVANTVRKHDQFPLDGGKFAPEAGRDRQVHRRCRSLLPRQHGHPHVREQFGDARPERRGTRAGGEELYAQVVVEQGQDIEQSRRRRDVVHDEQHATASHPRGPARRVVPDRHPYPPVLPLAHAAPLALPTPALATIYRQGHENGAVPCGRGPERTARSAGGYWPEPITG</sequence>
<dbReference type="EMBL" id="DS999644">
    <property type="protein sequence ID" value="EFE78815.2"/>
    <property type="molecule type" value="Genomic_DNA"/>
</dbReference>
<protein>
    <submittedName>
        <fullName evidence="2">Predicted protein</fullName>
    </submittedName>
</protein>
<proteinExistence type="predicted"/>
<evidence type="ECO:0000313" key="2">
    <source>
        <dbReference type="EMBL" id="EFE78815.2"/>
    </source>
</evidence>
<name>D6AE40_STRFL</name>
<evidence type="ECO:0000256" key="1">
    <source>
        <dbReference type="SAM" id="MobiDB-lite"/>
    </source>
</evidence>
<reference evidence="3" key="1">
    <citation type="submission" date="2008-10" db="EMBL/GenBank/DDBJ databases">
        <authorList>
            <person name="Molnar K."/>
        </authorList>
    </citation>
    <scope>NUCLEOTIDE SEQUENCE [LARGE SCALE GENOMIC DNA]</scope>
    <source>
        <strain evidence="3">NRRL 15998</strain>
    </source>
</reference>
<dbReference type="AlphaFoldDB" id="D6AE40"/>
<feature type="compositionally biased region" description="Basic and acidic residues" evidence="1">
    <location>
        <begin position="55"/>
        <end position="69"/>
    </location>
</feature>
<evidence type="ECO:0000313" key="3">
    <source>
        <dbReference type="Proteomes" id="UP000003986"/>
    </source>
</evidence>
<gene>
    <name evidence="2" type="ORF">SSGG_06182</name>
</gene>
<feature type="region of interest" description="Disordered" evidence="1">
    <location>
        <begin position="154"/>
        <end position="179"/>
    </location>
</feature>
<accession>D6AE40</accession>
<reference evidence="3" key="2">
    <citation type="submission" date="2008-12" db="EMBL/GenBank/DDBJ databases">
        <title>Annotation of Streptomyces roseosporus strain NRRL 15998.</title>
        <authorList>
            <consortium name="The Broad Institute Genome Sequencing Platform"/>
            <consortium name="Broad Institute Microbial Sequencing Center"/>
            <person name="Fischbach M."/>
            <person name="Ward D."/>
            <person name="Young S."/>
            <person name="Kodira C.D."/>
            <person name="Zeng Q."/>
            <person name="Koehrsen M."/>
            <person name="Godfrey P."/>
            <person name="Alvarado L."/>
            <person name="Berlin A.M."/>
            <person name="Borenstein D."/>
            <person name="Chen Z."/>
            <person name="Engels R."/>
            <person name="Freedman E."/>
            <person name="Gellesch M."/>
            <person name="Goldberg J."/>
            <person name="Griggs A."/>
            <person name="Gujja S."/>
            <person name="Heiman D.I."/>
            <person name="Hepburn T.A."/>
            <person name="Howarth C."/>
            <person name="Jen D."/>
            <person name="Larson L."/>
            <person name="Lewis B."/>
            <person name="Mehta T."/>
            <person name="Park D."/>
            <person name="Pearson M."/>
            <person name="Roberts A."/>
            <person name="Saif S."/>
            <person name="Shea T.D."/>
            <person name="Shenoy N."/>
            <person name="Sisk P."/>
            <person name="Stolte C."/>
            <person name="Sykes S.N."/>
            <person name="Walk T."/>
            <person name="White J."/>
            <person name="Yandava C."/>
            <person name="Straight P."/>
            <person name="Clardy J."/>
            <person name="Hung D."/>
            <person name="Kolter R."/>
            <person name="Mekalanos J."/>
            <person name="Walker S."/>
            <person name="Walsh C.T."/>
            <person name="Wieland B.L.C."/>
            <person name="Ilzarbe M."/>
            <person name="Galagan J."/>
            <person name="Nusbaum C."/>
            <person name="Birren B."/>
        </authorList>
    </citation>
    <scope>NUCLEOTIDE SEQUENCE [LARGE SCALE GENOMIC DNA]</scope>
    <source>
        <strain evidence="3">NRRL 15998</strain>
    </source>
</reference>
<organism evidence="2 3">
    <name type="scientific">Streptomyces filamentosus NRRL 15998</name>
    <dbReference type="NCBI Taxonomy" id="457431"/>
    <lineage>
        <taxon>Bacteria</taxon>
        <taxon>Bacillati</taxon>
        <taxon>Actinomycetota</taxon>
        <taxon>Actinomycetes</taxon>
        <taxon>Kitasatosporales</taxon>
        <taxon>Streptomycetaceae</taxon>
        <taxon>Streptomyces</taxon>
    </lineage>
</organism>